<name>A0A853I5E4_9GAMM</name>
<reference evidence="1 2" key="1">
    <citation type="submission" date="2020-07" db="EMBL/GenBank/DDBJ databases">
        <title>Endozoicomonas sp. nov., isolated from sediment.</title>
        <authorList>
            <person name="Gu T."/>
        </authorList>
    </citation>
    <scope>NUCLEOTIDE SEQUENCE [LARGE SCALE GENOMIC DNA]</scope>
    <source>
        <strain evidence="1 2">SM1973</strain>
    </source>
</reference>
<dbReference type="RefSeq" id="WP_180570568.1">
    <property type="nucleotide sequence ID" value="NZ_JACCKB010000045.1"/>
</dbReference>
<protein>
    <submittedName>
        <fullName evidence="1">Uncharacterized protein</fullName>
    </submittedName>
</protein>
<organism evidence="1 2">
    <name type="scientific">Spartinivicinus marinus</name>
    <dbReference type="NCBI Taxonomy" id="2994442"/>
    <lineage>
        <taxon>Bacteria</taxon>
        <taxon>Pseudomonadati</taxon>
        <taxon>Pseudomonadota</taxon>
        <taxon>Gammaproteobacteria</taxon>
        <taxon>Oceanospirillales</taxon>
        <taxon>Zooshikellaceae</taxon>
        <taxon>Spartinivicinus</taxon>
    </lineage>
</organism>
<dbReference type="EMBL" id="JACCKB010000045">
    <property type="protein sequence ID" value="NYZ68563.1"/>
    <property type="molecule type" value="Genomic_DNA"/>
</dbReference>
<keyword evidence="2" id="KW-1185">Reference proteome</keyword>
<proteinExistence type="predicted"/>
<dbReference type="Proteomes" id="UP000569732">
    <property type="component" value="Unassembled WGS sequence"/>
</dbReference>
<comment type="caution">
    <text evidence="1">The sequence shown here is derived from an EMBL/GenBank/DDBJ whole genome shotgun (WGS) entry which is preliminary data.</text>
</comment>
<accession>A0A853I5E4</accession>
<sequence>MLLNILAILFGILTGYLIVAKIDKPPLVVQNYKVIPTSQVIKHQLSADNSLPNEFKVAGQVSSIKPYNISKNN</sequence>
<dbReference type="AlphaFoldDB" id="A0A853I5E4"/>
<gene>
    <name evidence="1" type="ORF">H0A36_21340</name>
</gene>
<evidence type="ECO:0000313" key="1">
    <source>
        <dbReference type="EMBL" id="NYZ68563.1"/>
    </source>
</evidence>
<evidence type="ECO:0000313" key="2">
    <source>
        <dbReference type="Proteomes" id="UP000569732"/>
    </source>
</evidence>